<feature type="chain" id="PRO_5040258970" evidence="1">
    <location>
        <begin position="17"/>
        <end position="130"/>
    </location>
</feature>
<protein>
    <submittedName>
        <fullName evidence="2">Uncharacterized protein</fullName>
    </submittedName>
</protein>
<gene>
    <name evidence="2" type="ORF">SEMRO_210_G087500.1</name>
</gene>
<dbReference type="Proteomes" id="UP001153069">
    <property type="component" value="Unassembled WGS sequence"/>
</dbReference>
<accession>A0A9N8DLK9</accession>
<evidence type="ECO:0000256" key="1">
    <source>
        <dbReference type="SAM" id="SignalP"/>
    </source>
</evidence>
<keyword evidence="3" id="KW-1185">Reference proteome</keyword>
<sequence length="130" mass="13592">MKFNNAFTALASLAMAAPVCFQGMGNANGNAKNSLSYKGTITVTNLAPDLETCNTPVWIGIHGPLIFTTVVNQLKTADGNAGPLNSAFDAADGAVDRAVMKNFPPTRPLGRMAAGTGWNCGEMCCDIPPW</sequence>
<name>A0A9N8DLK9_9STRA</name>
<dbReference type="EMBL" id="CAICTM010000209">
    <property type="protein sequence ID" value="CAB9504819.1"/>
    <property type="molecule type" value="Genomic_DNA"/>
</dbReference>
<evidence type="ECO:0000313" key="3">
    <source>
        <dbReference type="Proteomes" id="UP001153069"/>
    </source>
</evidence>
<evidence type="ECO:0000313" key="2">
    <source>
        <dbReference type="EMBL" id="CAB9504819.1"/>
    </source>
</evidence>
<dbReference type="AlphaFoldDB" id="A0A9N8DLK9"/>
<reference evidence="2" key="1">
    <citation type="submission" date="2020-06" db="EMBL/GenBank/DDBJ databases">
        <authorList>
            <consortium name="Plant Systems Biology data submission"/>
        </authorList>
    </citation>
    <scope>NUCLEOTIDE SEQUENCE</scope>
    <source>
        <strain evidence="2">D6</strain>
    </source>
</reference>
<keyword evidence="1" id="KW-0732">Signal</keyword>
<proteinExistence type="predicted"/>
<organism evidence="2 3">
    <name type="scientific">Seminavis robusta</name>
    <dbReference type="NCBI Taxonomy" id="568900"/>
    <lineage>
        <taxon>Eukaryota</taxon>
        <taxon>Sar</taxon>
        <taxon>Stramenopiles</taxon>
        <taxon>Ochrophyta</taxon>
        <taxon>Bacillariophyta</taxon>
        <taxon>Bacillariophyceae</taxon>
        <taxon>Bacillariophycidae</taxon>
        <taxon>Naviculales</taxon>
        <taxon>Naviculaceae</taxon>
        <taxon>Seminavis</taxon>
    </lineage>
</organism>
<comment type="caution">
    <text evidence="2">The sequence shown here is derived from an EMBL/GenBank/DDBJ whole genome shotgun (WGS) entry which is preliminary data.</text>
</comment>
<feature type="signal peptide" evidence="1">
    <location>
        <begin position="1"/>
        <end position="16"/>
    </location>
</feature>